<protein>
    <submittedName>
        <fullName evidence="6">AraC-type DNA-binding protein</fullName>
    </submittedName>
</protein>
<evidence type="ECO:0000313" key="7">
    <source>
        <dbReference type="Proteomes" id="UP000199040"/>
    </source>
</evidence>
<dbReference type="AlphaFoldDB" id="A0A1I3EW52"/>
<proteinExistence type="predicted"/>
<dbReference type="PRINTS" id="PR00032">
    <property type="entry name" value="HTHARAC"/>
</dbReference>
<keyword evidence="3" id="KW-0804">Transcription</keyword>
<keyword evidence="2 6" id="KW-0238">DNA-binding</keyword>
<dbReference type="Proteomes" id="UP000199040">
    <property type="component" value="Unassembled WGS sequence"/>
</dbReference>
<dbReference type="InterPro" id="IPR009057">
    <property type="entry name" value="Homeodomain-like_sf"/>
</dbReference>
<dbReference type="Pfam" id="PF12833">
    <property type="entry name" value="HTH_18"/>
    <property type="match status" value="1"/>
</dbReference>
<evidence type="ECO:0000256" key="2">
    <source>
        <dbReference type="ARBA" id="ARBA00023125"/>
    </source>
</evidence>
<dbReference type="InterPro" id="IPR020449">
    <property type="entry name" value="Tscrpt_reg_AraC-type_HTH"/>
</dbReference>
<keyword evidence="7" id="KW-1185">Reference proteome</keyword>
<dbReference type="InterPro" id="IPR050204">
    <property type="entry name" value="AraC_XylS_family_regulators"/>
</dbReference>
<reference evidence="6 7" key="1">
    <citation type="submission" date="2016-10" db="EMBL/GenBank/DDBJ databases">
        <authorList>
            <person name="de Groot N.N."/>
        </authorList>
    </citation>
    <scope>NUCLEOTIDE SEQUENCE [LARGE SCALE GENOMIC DNA]</scope>
    <source>
        <strain evidence="6 7">CGMCC 1.6848</strain>
    </source>
</reference>
<accession>A0A1I3EW52</accession>
<evidence type="ECO:0000256" key="3">
    <source>
        <dbReference type="ARBA" id="ARBA00023163"/>
    </source>
</evidence>
<dbReference type="GO" id="GO:0043565">
    <property type="term" value="F:sequence-specific DNA binding"/>
    <property type="evidence" value="ECO:0007669"/>
    <property type="project" value="InterPro"/>
</dbReference>
<dbReference type="PROSITE" id="PS00041">
    <property type="entry name" value="HTH_ARAC_FAMILY_1"/>
    <property type="match status" value="1"/>
</dbReference>
<organism evidence="6 7">
    <name type="scientific">Modicisalibacter xianhensis</name>
    <dbReference type="NCBI Taxonomy" id="442341"/>
    <lineage>
        <taxon>Bacteria</taxon>
        <taxon>Pseudomonadati</taxon>
        <taxon>Pseudomonadota</taxon>
        <taxon>Gammaproteobacteria</taxon>
        <taxon>Oceanospirillales</taxon>
        <taxon>Halomonadaceae</taxon>
        <taxon>Modicisalibacter</taxon>
    </lineage>
</organism>
<dbReference type="SMART" id="SM00342">
    <property type="entry name" value="HTH_ARAC"/>
    <property type="match status" value="1"/>
</dbReference>
<dbReference type="InterPro" id="IPR018060">
    <property type="entry name" value="HTH_AraC"/>
</dbReference>
<dbReference type="GO" id="GO:0003700">
    <property type="term" value="F:DNA-binding transcription factor activity"/>
    <property type="evidence" value="ECO:0007669"/>
    <property type="project" value="InterPro"/>
</dbReference>
<feature type="region of interest" description="Disordered" evidence="4">
    <location>
        <begin position="230"/>
        <end position="249"/>
    </location>
</feature>
<dbReference type="PANTHER" id="PTHR46796">
    <property type="entry name" value="HTH-TYPE TRANSCRIPTIONAL ACTIVATOR RHAS-RELATED"/>
    <property type="match status" value="1"/>
</dbReference>
<evidence type="ECO:0000313" key="6">
    <source>
        <dbReference type="EMBL" id="SFI03184.1"/>
    </source>
</evidence>
<dbReference type="RefSeq" id="WP_092849013.1">
    <property type="nucleotide sequence ID" value="NZ_FOPY01000015.1"/>
</dbReference>
<feature type="domain" description="HTH araC/xylS-type" evidence="5">
    <location>
        <begin position="139"/>
        <end position="237"/>
    </location>
</feature>
<dbReference type="InterPro" id="IPR018062">
    <property type="entry name" value="HTH_AraC-typ_CS"/>
</dbReference>
<keyword evidence="1" id="KW-0805">Transcription regulation</keyword>
<dbReference type="PANTHER" id="PTHR46796:SF6">
    <property type="entry name" value="ARAC SUBFAMILY"/>
    <property type="match status" value="1"/>
</dbReference>
<dbReference type="SUPFAM" id="SSF46689">
    <property type="entry name" value="Homeodomain-like"/>
    <property type="match status" value="2"/>
</dbReference>
<evidence type="ECO:0000259" key="5">
    <source>
        <dbReference type="PROSITE" id="PS01124"/>
    </source>
</evidence>
<name>A0A1I3EW52_9GAMM</name>
<sequence>MTELDRPLGEARSYPAQVLTDRHAYHQVLVGLEGIVELETGRGGVHVAPGVLAPIAEGEVHHYLAAGDNRCLVLNLPVAWCETLGLDALAECRAYRLSPTLQERAHDLATGEAPLLAQWLTAAIASGGRQVSMPRLRLMRLLPEVLATLERPWRVGEMAARCHLAEAAFARQFHALVGQPPHAWLTEQRLSLACRLMHEPQASLTEIAVACGFADAAHFSRTFRARRGLSPRQWRQDHASPTKINNPCK</sequence>
<gene>
    <name evidence="6" type="ORF">SAMN04487959_11520</name>
</gene>
<dbReference type="STRING" id="442341.SAMN04487959_11520"/>
<evidence type="ECO:0000256" key="1">
    <source>
        <dbReference type="ARBA" id="ARBA00023015"/>
    </source>
</evidence>
<evidence type="ECO:0000256" key="4">
    <source>
        <dbReference type="SAM" id="MobiDB-lite"/>
    </source>
</evidence>
<dbReference type="Gene3D" id="1.10.10.60">
    <property type="entry name" value="Homeodomain-like"/>
    <property type="match status" value="2"/>
</dbReference>
<dbReference type="EMBL" id="FOPY01000015">
    <property type="protein sequence ID" value="SFI03184.1"/>
    <property type="molecule type" value="Genomic_DNA"/>
</dbReference>
<dbReference type="PROSITE" id="PS01124">
    <property type="entry name" value="HTH_ARAC_FAMILY_2"/>
    <property type="match status" value="1"/>
</dbReference>